<dbReference type="OrthoDB" id="2371309at2759"/>
<evidence type="ECO:0000256" key="1">
    <source>
        <dbReference type="SAM" id="Phobius"/>
    </source>
</evidence>
<keyword evidence="1" id="KW-0472">Membrane</keyword>
<reference evidence="2 3" key="1">
    <citation type="submission" date="2014-09" db="EMBL/GenBank/DDBJ databases">
        <authorList>
            <person name="Magalhaes I.L.F."/>
            <person name="Oliveira U."/>
            <person name="Santos F.R."/>
            <person name="Vidigal T.H.D.A."/>
            <person name="Brescovit A.D."/>
            <person name="Santos A.J."/>
        </authorList>
    </citation>
    <scope>NUCLEOTIDE SEQUENCE [LARGE SCALE GENOMIC DNA]</scope>
</reference>
<proteinExistence type="predicted"/>
<name>A0A0P1BIA1_9BASI</name>
<protein>
    <recommendedName>
        <fullName evidence="4">Tetraspanin/Peripherin</fullName>
    </recommendedName>
</protein>
<dbReference type="STRING" id="401625.A0A0P1BIA1"/>
<feature type="transmembrane region" description="Helical" evidence="1">
    <location>
        <begin position="81"/>
        <end position="102"/>
    </location>
</feature>
<feature type="transmembrane region" description="Helical" evidence="1">
    <location>
        <begin position="48"/>
        <end position="69"/>
    </location>
</feature>
<accession>A0A0P1BIA1</accession>
<organism evidence="2 3">
    <name type="scientific">Ceraceosorus bombacis</name>
    <dbReference type="NCBI Taxonomy" id="401625"/>
    <lineage>
        <taxon>Eukaryota</taxon>
        <taxon>Fungi</taxon>
        <taxon>Dikarya</taxon>
        <taxon>Basidiomycota</taxon>
        <taxon>Ustilaginomycotina</taxon>
        <taxon>Exobasidiomycetes</taxon>
        <taxon>Ceraceosorales</taxon>
        <taxon>Ceraceosoraceae</taxon>
        <taxon>Ceraceosorus</taxon>
    </lineage>
</organism>
<dbReference type="EMBL" id="CCYA01000272">
    <property type="protein sequence ID" value="CEH15772.1"/>
    <property type="molecule type" value="Genomic_DNA"/>
</dbReference>
<evidence type="ECO:0000313" key="3">
    <source>
        <dbReference type="Proteomes" id="UP000054845"/>
    </source>
</evidence>
<keyword evidence="1" id="KW-1133">Transmembrane helix</keyword>
<evidence type="ECO:0000313" key="2">
    <source>
        <dbReference type="EMBL" id="CEH15772.1"/>
    </source>
</evidence>
<evidence type="ECO:0008006" key="4">
    <source>
        <dbReference type="Google" id="ProtNLM"/>
    </source>
</evidence>
<feature type="transmembrane region" description="Helical" evidence="1">
    <location>
        <begin position="7"/>
        <end position="28"/>
    </location>
</feature>
<dbReference type="Proteomes" id="UP000054845">
    <property type="component" value="Unassembled WGS sequence"/>
</dbReference>
<keyword evidence="1" id="KW-0812">Transmembrane</keyword>
<sequence>MWCDNCLLIFPLRAGGIALFVFIALYNLAGSILLFNSGMYLFFNFPEWQIYGGIGMAIMSICIICIIGFSNNSYMFSRLCFFLWPLLLIVTAVRAGFMIFQLDRQQNKIIWECNNGGQLWGESVEAGYGSADSKGMPTGMCSAGFHSLYVAFVLSLLADFALQVYAYFLTWRFKSRIEHWYTRVKTNNIYTA</sequence>
<keyword evidence="3" id="KW-1185">Reference proteome</keyword>
<dbReference type="AlphaFoldDB" id="A0A0P1BIA1"/>
<feature type="transmembrane region" description="Helical" evidence="1">
    <location>
        <begin position="148"/>
        <end position="168"/>
    </location>
</feature>